<protein>
    <recommendedName>
        <fullName evidence="2">IST1 homolog</fullName>
    </recommendedName>
    <alternativeName>
        <fullName evidence="3">Charged multivesicular body protein 8</fullName>
    </alternativeName>
</protein>
<sequence>MGKKKTEMAMKARTEIAEYIASKKADRARIRVEHIILEDHLVEAFEILEMYCDLLLARFGLIEQMKTLNDGLAEAVISIMWAAPRLANDGNSRYFTISDRLTIKYGKPFAEAARANQLEFPAKVAPKLISKLSVAAPPKYMIEIAASIVVPFTPDPNVMRNDEVAQAEKMLIDFKQAGTTTNVTDATQPVILPVPSSGSIPPAAPPSDGVNYGWIYYGLNGKSLTYPTLSQWDVQSVPGLHRRTGYPCTCPGCLLGHNIWATAAGAGVIPQFAGALLAPTAHPVPSAPPPNTY</sequence>
<evidence type="ECO:0000256" key="1">
    <source>
        <dbReference type="ARBA" id="ARBA00005536"/>
    </source>
</evidence>
<dbReference type="InterPro" id="IPR005061">
    <property type="entry name" value="Ist1"/>
</dbReference>
<dbReference type="AlphaFoldDB" id="A0AA36DR67"/>
<evidence type="ECO:0000256" key="3">
    <source>
        <dbReference type="ARBA" id="ARBA00032374"/>
    </source>
</evidence>
<reference evidence="6" key="1">
    <citation type="submission" date="2023-07" db="EMBL/GenBank/DDBJ databases">
        <authorList>
            <consortium name="CYATHOMIX"/>
        </authorList>
    </citation>
    <scope>NUCLEOTIDE SEQUENCE</scope>
    <source>
        <strain evidence="6">N/A</strain>
    </source>
</reference>
<dbReference type="EMBL" id="CATQJL010000001">
    <property type="protein sequence ID" value="CAJ0591465.1"/>
    <property type="molecule type" value="Genomic_DNA"/>
</dbReference>
<evidence type="ECO:0000313" key="7">
    <source>
        <dbReference type="Proteomes" id="UP001176961"/>
    </source>
</evidence>
<keyword evidence="7" id="KW-1185">Reference proteome</keyword>
<accession>A0AA36DR67</accession>
<comment type="similarity">
    <text evidence="1">Belongs to the IST1 family.</text>
</comment>
<evidence type="ECO:0000313" key="6">
    <source>
        <dbReference type="EMBL" id="CAJ0591465.1"/>
    </source>
</evidence>
<dbReference type="Pfam" id="PF03398">
    <property type="entry name" value="Ist1"/>
    <property type="match status" value="1"/>
</dbReference>
<name>A0AA36DR67_CYLNA</name>
<dbReference type="Proteomes" id="UP001176961">
    <property type="component" value="Unassembled WGS sequence"/>
</dbReference>
<evidence type="ECO:0000256" key="5">
    <source>
        <dbReference type="ARBA" id="ARBA00046920"/>
    </source>
</evidence>
<comment type="function">
    <text evidence="4">ESCRT-III-like protein involved in cytokinesis, nuclear envelope reassembly and endosomal tubulation. Is required for efficient abscission during cytokinesis. Involved in recruiting VPS4A and/or VPS4B to the midbody of dividing cells. During late anaphase, involved in nuclear envelope reassembly and mitotic spindle disassembly together with the ESCRT-III complex: IST1 acts by mediating the recruitment of SPAST to the nuclear membrane, leading to microtubule severing. Recruited to the reforming nuclear envelope (NE) during anaphase by LEMD2. Regulates early endosomal tubulation together with the ESCRT-III complex by mediating the recruitment of SPAST.</text>
</comment>
<dbReference type="PANTHER" id="PTHR12161">
    <property type="entry name" value="IST1 FAMILY MEMBER"/>
    <property type="match status" value="1"/>
</dbReference>
<evidence type="ECO:0000256" key="4">
    <source>
        <dbReference type="ARBA" id="ARBA00046124"/>
    </source>
</evidence>
<dbReference type="Gene3D" id="1.20.1260.60">
    <property type="entry name" value="Vacuolar protein sorting-associated protein Ist1"/>
    <property type="match status" value="1"/>
</dbReference>
<comment type="caution">
    <text evidence="6">The sequence shown here is derived from an EMBL/GenBank/DDBJ whole genome shotgun (WGS) entry which is preliminary data.</text>
</comment>
<organism evidence="6 7">
    <name type="scientific">Cylicocyclus nassatus</name>
    <name type="common">Nematode worm</name>
    <dbReference type="NCBI Taxonomy" id="53992"/>
    <lineage>
        <taxon>Eukaryota</taxon>
        <taxon>Metazoa</taxon>
        <taxon>Ecdysozoa</taxon>
        <taxon>Nematoda</taxon>
        <taxon>Chromadorea</taxon>
        <taxon>Rhabditida</taxon>
        <taxon>Rhabditina</taxon>
        <taxon>Rhabditomorpha</taxon>
        <taxon>Strongyloidea</taxon>
        <taxon>Strongylidae</taxon>
        <taxon>Cylicocyclus</taxon>
    </lineage>
</organism>
<evidence type="ECO:0000256" key="2">
    <source>
        <dbReference type="ARBA" id="ARBA00014513"/>
    </source>
</evidence>
<gene>
    <name evidence="6" type="ORF">CYNAS_LOCUS3448</name>
</gene>
<comment type="subunit">
    <text evidence="5">Interacts with CHMP1A, CHMP1B, VPS4A and VTA1. Interacts with SPAST, STAMBP, and USP8. May interact with VPS37B. May associate with the ESCRT-I complex. Interacts with MITD1, in competition with VSP4. Interacts with SPART (via MIT domain); leading to the recruitment of SPART to midbodies. Interacts with SPAST.</text>
</comment>
<dbReference type="PANTHER" id="PTHR12161:SF5">
    <property type="entry name" value="IST1 HOMOLOG"/>
    <property type="match status" value="1"/>
</dbReference>
<dbReference type="GO" id="GO:0015031">
    <property type="term" value="P:protein transport"/>
    <property type="evidence" value="ECO:0007669"/>
    <property type="project" value="InterPro"/>
</dbReference>
<proteinExistence type="inferred from homology"/>
<dbReference type="InterPro" id="IPR042277">
    <property type="entry name" value="IST1-like"/>
</dbReference>